<evidence type="ECO:0000256" key="1">
    <source>
        <dbReference type="SAM" id="MobiDB-lite"/>
    </source>
</evidence>
<reference evidence="3 4" key="1">
    <citation type="submission" date="2024-06" db="EMBL/GenBank/DDBJ databases">
        <title>The Natural Products Discovery Center: Release of the First 8490 Sequenced Strains for Exploring Actinobacteria Biosynthetic Diversity.</title>
        <authorList>
            <person name="Kalkreuter E."/>
            <person name="Kautsar S.A."/>
            <person name="Yang D."/>
            <person name="Bader C.D."/>
            <person name="Teijaro C.N."/>
            <person name="Fluegel L."/>
            <person name="Davis C.M."/>
            <person name="Simpson J.R."/>
            <person name="Lauterbach L."/>
            <person name="Steele A.D."/>
            <person name="Gui C."/>
            <person name="Meng S."/>
            <person name="Li G."/>
            <person name="Viehrig K."/>
            <person name="Ye F."/>
            <person name="Su P."/>
            <person name="Kiefer A.F."/>
            <person name="Nichols A."/>
            <person name="Cepeda A.J."/>
            <person name="Yan W."/>
            <person name="Fan B."/>
            <person name="Jiang Y."/>
            <person name="Adhikari A."/>
            <person name="Zheng C.-J."/>
            <person name="Schuster L."/>
            <person name="Cowan T.M."/>
            <person name="Smanski M.J."/>
            <person name="Chevrette M.G."/>
            <person name="De Carvalho L.P.S."/>
            <person name="Shen B."/>
        </authorList>
    </citation>
    <scope>NUCLEOTIDE SEQUENCE [LARGE SCALE GENOMIC DNA]</scope>
    <source>
        <strain evidence="3 4">NPDC019434</strain>
    </source>
</reference>
<organism evidence="3 4">
    <name type="scientific">Nocardia niwae</name>
    <dbReference type="NCBI Taxonomy" id="626084"/>
    <lineage>
        <taxon>Bacteria</taxon>
        <taxon>Bacillati</taxon>
        <taxon>Actinomycetota</taxon>
        <taxon>Actinomycetes</taxon>
        <taxon>Mycobacteriales</taxon>
        <taxon>Nocardiaceae</taxon>
        <taxon>Nocardia</taxon>
    </lineage>
</organism>
<evidence type="ECO:0000313" key="3">
    <source>
        <dbReference type="EMBL" id="MEU2120745.1"/>
    </source>
</evidence>
<feature type="transmembrane region" description="Helical" evidence="2">
    <location>
        <begin position="154"/>
        <end position="176"/>
    </location>
</feature>
<sequence length="235" mass="25282">MDNTELAVAILAGPVTAGLVAAIGIFEQRREARDLEVRRKNLVSSARDQLSAIQIWESMKAAQDGYPAEFSRKAESIIASALESLSQAQAMRQPEGVPRQNRVGEMWLIGSIDTAGGKLLRGVYYVAFTWTISLFVLAVLVAGLPPYVNPLGNFFGLVLIGVATGLVPALFFRWAALAYDRHRRSTPSHHSGDSEQPPPAPIRPAPFPYQPPPGSAAGWYPPPMPGAGGVRRGSP</sequence>
<name>A0ABV2X4G2_9NOCA</name>
<keyword evidence="4" id="KW-1185">Reference proteome</keyword>
<feature type="transmembrane region" description="Helical" evidence="2">
    <location>
        <begin position="123"/>
        <end position="148"/>
    </location>
</feature>
<feature type="region of interest" description="Disordered" evidence="1">
    <location>
        <begin position="184"/>
        <end position="235"/>
    </location>
</feature>
<accession>A0ABV2X4G2</accession>
<keyword evidence="2" id="KW-0472">Membrane</keyword>
<feature type="compositionally biased region" description="Gly residues" evidence="1">
    <location>
        <begin position="226"/>
        <end position="235"/>
    </location>
</feature>
<feature type="compositionally biased region" description="Pro residues" evidence="1">
    <location>
        <begin position="196"/>
        <end position="225"/>
    </location>
</feature>
<evidence type="ECO:0008006" key="5">
    <source>
        <dbReference type="Google" id="ProtNLM"/>
    </source>
</evidence>
<gene>
    <name evidence="3" type="ORF">ABZ507_02850</name>
</gene>
<protein>
    <recommendedName>
        <fullName evidence="5">DUF4239 domain-containing protein</fullName>
    </recommendedName>
</protein>
<keyword evidence="2" id="KW-0812">Transmembrane</keyword>
<comment type="caution">
    <text evidence="3">The sequence shown here is derived from an EMBL/GenBank/DDBJ whole genome shotgun (WGS) entry which is preliminary data.</text>
</comment>
<dbReference type="RefSeq" id="WP_357990017.1">
    <property type="nucleotide sequence ID" value="NZ_JBEYBR010000004.1"/>
</dbReference>
<keyword evidence="2" id="KW-1133">Transmembrane helix</keyword>
<dbReference type="EMBL" id="JBEYBR010000004">
    <property type="protein sequence ID" value="MEU2120745.1"/>
    <property type="molecule type" value="Genomic_DNA"/>
</dbReference>
<dbReference type="Proteomes" id="UP001550535">
    <property type="component" value="Unassembled WGS sequence"/>
</dbReference>
<proteinExistence type="predicted"/>
<feature type="transmembrane region" description="Helical" evidence="2">
    <location>
        <begin position="6"/>
        <end position="26"/>
    </location>
</feature>
<evidence type="ECO:0000313" key="4">
    <source>
        <dbReference type="Proteomes" id="UP001550535"/>
    </source>
</evidence>
<evidence type="ECO:0000256" key="2">
    <source>
        <dbReference type="SAM" id="Phobius"/>
    </source>
</evidence>